<name>A0AAE9TGN0_BACCE</name>
<reference evidence="2" key="1">
    <citation type="submission" date="2023-02" db="EMBL/GenBank/DDBJ databases">
        <title>Complete Genome Sequence of Bacillus cereus sensu lato isolate BC38B from pepper closely related to the Bacillus anthracis clade.</title>
        <authorList>
            <person name="Abdelli M."/>
            <person name="Cerar Kisek T."/>
            <person name="Falaise C."/>
            <person name="Cumont A."/>
            <person name="Giraud M."/>
            <person name="Chatoux J."/>
            <person name="Rogee S."/>
            <person name="Dadvisard M."/>
            <person name="Larigauderie G."/>
            <person name="Raynaud F."/>
            <person name="Godic Torkar K."/>
            <person name="Ramisse V."/>
        </authorList>
    </citation>
    <scope>NUCLEOTIDE SEQUENCE</scope>
    <source>
        <strain evidence="2">BC38B</strain>
        <plasmid evidence="2">p1</plasmid>
    </source>
</reference>
<gene>
    <name evidence="2" type="ORF">OK229_27715</name>
</gene>
<feature type="signal peptide" evidence="1">
    <location>
        <begin position="1"/>
        <end position="22"/>
    </location>
</feature>
<dbReference type="AlphaFoldDB" id="A0AAE9TGN0"/>
<dbReference type="EMBL" id="CP109873">
    <property type="protein sequence ID" value="UYW72234.1"/>
    <property type="molecule type" value="Genomic_DNA"/>
</dbReference>
<keyword evidence="1" id="KW-0732">Signal</keyword>
<evidence type="ECO:0000256" key="1">
    <source>
        <dbReference type="SAM" id="SignalP"/>
    </source>
</evidence>
<evidence type="ECO:0000313" key="3">
    <source>
        <dbReference type="Proteomes" id="UP001163707"/>
    </source>
</evidence>
<accession>A0AAE9TGN0</accession>
<evidence type="ECO:0000313" key="2">
    <source>
        <dbReference type="EMBL" id="UYW72234.1"/>
    </source>
</evidence>
<sequence>MLKKIKKFIVVAAATITLSAGFATISPQAASAHWADTQMNWAFNKGIINTDLRDSPATRQDAWLIMERLYTGANGYNYNDARSFARQLRIAEDGRPTNWVTREEMGSFLYSFRYIAYTNKSWPGFGTTTNWAAGNGIFDGSRPQDVATRAEVVTMIYRTYKKGLFDPVNY</sequence>
<protein>
    <submittedName>
        <fullName evidence="2">Protein phosphatase 2C</fullName>
    </submittedName>
</protein>
<geneLocation type="plasmid" evidence="2 3">
    <name>p1</name>
</geneLocation>
<organism evidence="2 3">
    <name type="scientific">Bacillus cereus</name>
    <dbReference type="NCBI Taxonomy" id="1396"/>
    <lineage>
        <taxon>Bacteria</taxon>
        <taxon>Bacillati</taxon>
        <taxon>Bacillota</taxon>
        <taxon>Bacilli</taxon>
        <taxon>Bacillales</taxon>
        <taxon>Bacillaceae</taxon>
        <taxon>Bacillus</taxon>
        <taxon>Bacillus cereus group</taxon>
    </lineage>
</organism>
<dbReference type="RefSeq" id="WP_140349575.1">
    <property type="nucleotide sequence ID" value="NZ_CP053657.2"/>
</dbReference>
<dbReference type="Proteomes" id="UP001163707">
    <property type="component" value="Plasmid p1"/>
</dbReference>
<feature type="chain" id="PRO_5042017384" evidence="1">
    <location>
        <begin position="23"/>
        <end position="170"/>
    </location>
</feature>
<keyword evidence="2" id="KW-0614">Plasmid</keyword>
<proteinExistence type="predicted"/>